<accession>A0A544TBJ7</accession>
<keyword evidence="1" id="KW-1133">Transmembrane helix</keyword>
<keyword evidence="1" id="KW-0812">Transmembrane</keyword>
<evidence type="ECO:0000313" key="3">
    <source>
        <dbReference type="Proteomes" id="UP000318937"/>
    </source>
</evidence>
<sequence>MKKVHNEQGYTLLLTIVLISVVILLSATFTIKALSQQKQVERTDDTYEVTAITEMGVEYYRAKILNIISKYSNDTYNKLTELRVKNELTQDIIDSVLATQMLKLEESIGLFLNNSKGEKVYFSDLSQTIFFQIPEDNPTKGYFSVNRGSDGSWTIEVAGSIHNGSKSKIISATIKIPDQYYLATATETSGVLPIQPDPPPNSLNITFDSLINAPQPFPSVLPSQEVSSCGSSYIDKTCVDNNFSNLAALKNSIIYTNGSKNFSGNGLASNANSAIYVNGDMKTTSLNNLHKGINFYVSGKVTIPNAINPSGFLIWSKDNISIGGFNNLINSTDQKSDRVELYTLKKITIQNAIDAKYLSILADSADFNNFNSLVSSKIQIEQETTFKIINSMMYSHILINNNATFDTFNQGIKNESSISVKGTATFGFINGGIVDSIAKVGKDASFNQPIKLNNSTLLVGGKGTFRIQNSEAVIDNNSTVVVDSINFSSGGNNARLVVSNSSKLCIRNGKYENIKDWVQPKDHSKIIFLGSGKNLGHVFYYDNNEFNKECGISSAPIVTQPTYEIQNGSSLTEEDITSNIIYR</sequence>
<name>A0A544TBJ7_9BACI</name>
<evidence type="ECO:0000256" key="1">
    <source>
        <dbReference type="SAM" id="Phobius"/>
    </source>
</evidence>
<proteinExistence type="predicted"/>
<evidence type="ECO:0000313" key="2">
    <source>
        <dbReference type="EMBL" id="TQR14842.1"/>
    </source>
</evidence>
<dbReference type="OrthoDB" id="2964362at2"/>
<organism evidence="2 3">
    <name type="scientific">Psychrobacillus soli</name>
    <dbReference type="NCBI Taxonomy" id="1543965"/>
    <lineage>
        <taxon>Bacteria</taxon>
        <taxon>Bacillati</taxon>
        <taxon>Bacillota</taxon>
        <taxon>Bacilli</taxon>
        <taxon>Bacillales</taxon>
        <taxon>Bacillaceae</taxon>
        <taxon>Psychrobacillus</taxon>
    </lineage>
</organism>
<keyword evidence="1" id="KW-0472">Membrane</keyword>
<keyword evidence="3" id="KW-1185">Reference proteome</keyword>
<dbReference type="AlphaFoldDB" id="A0A544TBJ7"/>
<dbReference type="EMBL" id="VDGG01000017">
    <property type="protein sequence ID" value="TQR14842.1"/>
    <property type="molecule type" value="Genomic_DNA"/>
</dbReference>
<reference evidence="2 3" key="1">
    <citation type="submission" date="2019-05" db="EMBL/GenBank/DDBJ databases">
        <title>Psychrobacillus vulpis sp. nov., a new species isolated from feces of a red fox that inhabits in The Tablas de Daimiel Natural Park, Albacete, Spain.</title>
        <authorList>
            <person name="Rodriguez M."/>
            <person name="Reina J.C."/>
            <person name="Bejar V."/>
            <person name="Llamas I."/>
        </authorList>
    </citation>
    <scope>NUCLEOTIDE SEQUENCE [LARGE SCALE GENOMIC DNA]</scope>
    <source>
        <strain evidence="2 3">NHI-2</strain>
    </source>
</reference>
<gene>
    <name evidence="2" type="ORF">FG383_10200</name>
</gene>
<dbReference type="Proteomes" id="UP000318937">
    <property type="component" value="Unassembled WGS sequence"/>
</dbReference>
<protein>
    <submittedName>
        <fullName evidence="2">Uncharacterized protein</fullName>
    </submittedName>
</protein>
<comment type="caution">
    <text evidence="2">The sequence shown here is derived from an EMBL/GenBank/DDBJ whole genome shotgun (WGS) entry which is preliminary data.</text>
</comment>
<feature type="transmembrane region" description="Helical" evidence="1">
    <location>
        <begin position="12"/>
        <end position="31"/>
    </location>
</feature>
<dbReference type="RefSeq" id="WP_142607309.1">
    <property type="nucleotide sequence ID" value="NZ_VDGG01000017.1"/>
</dbReference>